<keyword evidence="3" id="KW-0808">Transferase</keyword>
<dbReference type="InterPro" id="IPR003406">
    <property type="entry name" value="Glyco_trans_14"/>
</dbReference>
<keyword evidence="6" id="KW-1133">Transmembrane helix</keyword>
<comment type="caution">
    <text evidence="7">The sequence shown here is derived from an EMBL/GenBank/DDBJ whole genome shotgun (WGS) entry which is preliminary data.</text>
</comment>
<dbReference type="GO" id="GO:0016757">
    <property type="term" value="F:glycosyltransferase activity"/>
    <property type="evidence" value="ECO:0007669"/>
    <property type="project" value="UniProtKB-KW"/>
</dbReference>
<evidence type="ECO:0000256" key="3">
    <source>
        <dbReference type="ARBA" id="ARBA00022679"/>
    </source>
</evidence>
<evidence type="ECO:0000256" key="6">
    <source>
        <dbReference type="SAM" id="Phobius"/>
    </source>
</evidence>
<dbReference type="AlphaFoldDB" id="A0AAN8IWQ6"/>
<reference evidence="7 8" key="1">
    <citation type="submission" date="2019-10" db="EMBL/GenBank/DDBJ databases">
        <title>Assembly and Annotation for the nematode Trichostrongylus colubriformis.</title>
        <authorList>
            <person name="Martin J."/>
        </authorList>
    </citation>
    <scope>NUCLEOTIDE SEQUENCE [LARGE SCALE GENOMIC DNA]</scope>
    <source>
        <strain evidence="7">G859</strain>
        <tissue evidence="7">Whole worm</tissue>
    </source>
</reference>
<organism evidence="7 8">
    <name type="scientific">Trichostrongylus colubriformis</name>
    <name type="common">Black scour worm</name>
    <dbReference type="NCBI Taxonomy" id="6319"/>
    <lineage>
        <taxon>Eukaryota</taxon>
        <taxon>Metazoa</taxon>
        <taxon>Ecdysozoa</taxon>
        <taxon>Nematoda</taxon>
        <taxon>Chromadorea</taxon>
        <taxon>Rhabditida</taxon>
        <taxon>Rhabditina</taxon>
        <taxon>Rhabditomorpha</taxon>
        <taxon>Strongyloidea</taxon>
        <taxon>Trichostrongylidae</taxon>
        <taxon>Trichostrongylus</taxon>
    </lineage>
</organism>
<dbReference type="Proteomes" id="UP001331761">
    <property type="component" value="Unassembled WGS sequence"/>
</dbReference>
<gene>
    <name evidence="7" type="ORF">GCK32_001754</name>
</gene>
<proteinExistence type="predicted"/>
<name>A0AAN8IWQ6_TRICO</name>
<comment type="subcellular location">
    <subcellularLocation>
        <location evidence="1">Membrane</location>
        <topology evidence="1">Single-pass type II membrane protein</topology>
    </subcellularLocation>
</comment>
<dbReference type="GO" id="GO:0016020">
    <property type="term" value="C:membrane"/>
    <property type="evidence" value="ECO:0007669"/>
    <property type="project" value="UniProtKB-SubCell"/>
</dbReference>
<sequence>MFSSSNLLRKLIIVAIALCIGIVWMSSVYDLRSRHGKWLFGEERQVYFQRKNETAHIDCRRLLLDEKGDYAMRIAASRSRTLPRDLSMSCEHVRARVLPPDQLRRIDFGVAYARIVYESYEFLEDELRSSYHPQNVFCYAIDYKAQKEFVGRVETLAKCFPNVIVPEKRWGIGRNGINGTLAHHECMKALMTHESWGYVILMQNYDIMIKTVYETVSIFQALGGANDVHVLPCEADRYNHSLKWDVRSLKLYRNEQQVALAHLNASLTIARGAVQASLSRAAADWMVNTVDLTKTFEQLDFNIMGVDEVLIPTLQVSDGLDMPGRFTARCVKEGRKMDFITRVASWQYAKDECHSKQYRHGVCIYGVEDLVWLAKSPKLMANKMMPSFDYGAIDCMHELMFNRTYLGQEDHKWNMTLYENLPGVLYNKHRQNPYQGFKLDCNLVI</sequence>
<evidence type="ECO:0000256" key="2">
    <source>
        <dbReference type="ARBA" id="ARBA00022676"/>
    </source>
</evidence>
<dbReference type="PANTHER" id="PTHR46671:SF7">
    <property type="entry name" value="CORE-2_I-BRANCHING ENZYME"/>
    <property type="match status" value="1"/>
</dbReference>
<keyword evidence="6" id="KW-0812">Transmembrane</keyword>
<dbReference type="Pfam" id="PF02485">
    <property type="entry name" value="Branch"/>
    <property type="match status" value="1"/>
</dbReference>
<evidence type="ECO:0000256" key="4">
    <source>
        <dbReference type="ARBA" id="ARBA00023136"/>
    </source>
</evidence>
<keyword evidence="8" id="KW-1185">Reference proteome</keyword>
<accession>A0AAN8IWQ6</accession>
<dbReference type="PANTHER" id="PTHR46671">
    <property type="entry name" value="PROTEIN CBG11221"/>
    <property type="match status" value="1"/>
</dbReference>
<evidence type="ECO:0000313" key="7">
    <source>
        <dbReference type="EMBL" id="KAK5967474.1"/>
    </source>
</evidence>
<feature type="transmembrane region" description="Helical" evidence="6">
    <location>
        <begin position="12"/>
        <end position="31"/>
    </location>
</feature>
<keyword evidence="5" id="KW-0325">Glycoprotein</keyword>
<dbReference type="EMBL" id="WIXE01022432">
    <property type="protein sequence ID" value="KAK5967474.1"/>
    <property type="molecule type" value="Genomic_DNA"/>
</dbReference>
<keyword evidence="2" id="KW-0328">Glycosyltransferase</keyword>
<protein>
    <submittedName>
        <fullName evidence="7">Core-2/I-Branching enzyme</fullName>
    </submittedName>
</protein>
<evidence type="ECO:0000313" key="8">
    <source>
        <dbReference type="Proteomes" id="UP001331761"/>
    </source>
</evidence>
<evidence type="ECO:0000256" key="5">
    <source>
        <dbReference type="ARBA" id="ARBA00023180"/>
    </source>
</evidence>
<evidence type="ECO:0000256" key="1">
    <source>
        <dbReference type="ARBA" id="ARBA00004606"/>
    </source>
</evidence>
<keyword evidence="4 6" id="KW-0472">Membrane</keyword>